<dbReference type="GO" id="GO:0020037">
    <property type="term" value="F:heme binding"/>
    <property type="evidence" value="ECO:0007669"/>
    <property type="project" value="InterPro"/>
</dbReference>
<organism evidence="2 3">
    <name type="scientific">Quercus suber</name>
    <name type="common">Cork oak</name>
    <dbReference type="NCBI Taxonomy" id="58331"/>
    <lineage>
        <taxon>Eukaryota</taxon>
        <taxon>Viridiplantae</taxon>
        <taxon>Streptophyta</taxon>
        <taxon>Embryophyta</taxon>
        <taxon>Tracheophyta</taxon>
        <taxon>Spermatophyta</taxon>
        <taxon>Magnoliopsida</taxon>
        <taxon>eudicotyledons</taxon>
        <taxon>Gunneridae</taxon>
        <taxon>Pentapetalae</taxon>
        <taxon>rosids</taxon>
        <taxon>fabids</taxon>
        <taxon>Fagales</taxon>
        <taxon>Fagaceae</taxon>
        <taxon>Quercus</taxon>
    </lineage>
</organism>
<gene>
    <name evidence="2" type="primary">CYP76B10_0</name>
    <name evidence="2" type="ORF">CFP56_015090</name>
</gene>
<name>A0AAW0KQ71_QUESU</name>
<accession>A0AAW0KQ71</accession>
<comment type="similarity">
    <text evidence="1">Belongs to the cytochrome P450 family.</text>
</comment>
<dbReference type="EMBL" id="PKMF04000236">
    <property type="protein sequence ID" value="KAK7841683.1"/>
    <property type="molecule type" value="Genomic_DNA"/>
</dbReference>
<dbReference type="Pfam" id="PF00067">
    <property type="entry name" value="p450"/>
    <property type="match status" value="1"/>
</dbReference>
<dbReference type="AlphaFoldDB" id="A0AAW0KQ71"/>
<dbReference type="SUPFAM" id="SSF48264">
    <property type="entry name" value="Cytochrome P450"/>
    <property type="match status" value="1"/>
</dbReference>
<proteinExistence type="inferred from homology"/>
<evidence type="ECO:0000313" key="3">
    <source>
        <dbReference type="Proteomes" id="UP000237347"/>
    </source>
</evidence>
<dbReference type="GO" id="GO:0016705">
    <property type="term" value="F:oxidoreductase activity, acting on paired donors, with incorporation or reduction of molecular oxygen"/>
    <property type="evidence" value="ECO:0007669"/>
    <property type="project" value="InterPro"/>
</dbReference>
<dbReference type="GO" id="GO:0004497">
    <property type="term" value="F:monooxygenase activity"/>
    <property type="evidence" value="ECO:0007669"/>
    <property type="project" value="InterPro"/>
</dbReference>
<evidence type="ECO:0000313" key="2">
    <source>
        <dbReference type="EMBL" id="KAK7841683.1"/>
    </source>
</evidence>
<dbReference type="InterPro" id="IPR001128">
    <property type="entry name" value="Cyt_P450"/>
</dbReference>
<dbReference type="Proteomes" id="UP000237347">
    <property type="component" value="Unassembled WGS sequence"/>
</dbReference>
<dbReference type="PANTHER" id="PTHR47950">
    <property type="entry name" value="CYTOCHROME P450, FAMILY 76, SUBFAMILY C, POLYPEPTIDE 5-RELATED"/>
    <property type="match status" value="1"/>
</dbReference>
<reference evidence="2 3" key="1">
    <citation type="journal article" date="2018" name="Sci. Data">
        <title>The draft genome sequence of cork oak.</title>
        <authorList>
            <person name="Ramos A.M."/>
            <person name="Usie A."/>
            <person name="Barbosa P."/>
            <person name="Barros P.M."/>
            <person name="Capote T."/>
            <person name="Chaves I."/>
            <person name="Simoes F."/>
            <person name="Abreu I."/>
            <person name="Carrasquinho I."/>
            <person name="Faro C."/>
            <person name="Guimaraes J.B."/>
            <person name="Mendonca D."/>
            <person name="Nobrega F."/>
            <person name="Rodrigues L."/>
            <person name="Saibo N.J.M."/>
            <person name="Varela M.C."/>
            <person name="Egas C."/>
            <person name="Matos J."/>
            <person name="Miguel C.M."/>
            <person name="Oliveira M.M."/>
            <person name="Ricardo C.P."/>
            <person name="Goncalves S."/>
        </authorList>
    </citation>
    <scope>NUCLEOTIDE SEQUENCE [LARGE SCALE GENOMIC DNA]</scope>
    <source>
        <strain evidence="3">cv. HL8</strain>
    </source>
</reference>
<comment type="caution">
    <text evidence="2">The sequence shown here is derived from an EMBL/GenBank/DDBJ whole genome shotgun (WGS) entry which is preliminary data.</text>
</comment>
<dbReference type="GO" id="GO:0005506">
    <property type="term" value="F:iron ion binding"/>
    <property type="evidence" value="ECO:0007669"/>
    <property type="project" value="InterPro"/>
</dbReference>
<evidence type="ECO:0000256" key="1">
    <source>
        <dbReference type="ARBA" id="ARBA00010617"/>
    </source>
</evidence>
<dbReference type="Gene3D" id="1.10.630.10">
    <property type="entry name" value="Cytochrome P450"/>
    <property type="match status" value="2"/>
</dbReference>
<keyword evidence="3" id="KW-1185">Reference proteome</keyword>
<dbReference type="InterPro" id="IPR036396">
    <property type="entry name" value="Cyt_P450_sf"/>
</dbReference>
<protein>
    <submittedName>
        <fullName evidence="2">Geraniol 8-hydroxylase</fullName>
    </submittedName>
</protein>
<sequence>MARVFDHHEFSIGWLPTNSKWKNLRKACATQIFATQRLDATQALRQTKVQELIDHVNQSCQSGSPIDIGRVVFTTVLNSISSTFFSMDLAQYDSNLSQEFRDIVCGVAEEAGRPNIADYFPALRLIDPQGVRKRTRIYYTKIFGILDGIIKQRLQLRAPSKGSKAGNDVLDSLLSFIEEANSEISLLDIKHLLMEMNKMQDIDFEDQDFELIPFRARRRIFLGLPLTNRMVHLMLASLVHYFAWKLPNEIRPEDMDMGETFGLTLHRAMPLQVIPIKSL</sequence>
<dbReference type="PANTHER" id="PTHR47950:SF44">
    <property type="entry name" value="CYTOCHROME P450, FAMILY 76, SUBFAMILY C, POLYPEPTIDE 5-RELATED"/>
    <property type="match status" value="1"/>
</dbReference>